<organism evidence="2 3">
    <name type="scientific">Wickerhamomyces anomalus (strain ATCC 58044 / CBS 1984 / NCYC 433 / NRRL Y-366-8)</name>
    <name type="common">Yeast</name>
    <name type="synonym">Hansenula anomala</name>
    <dbReference type="NCBI Taxonomy" id="683960"/>
    <lineage>
        <taxon>Eukaryota</taxon>
        <taxon>Fungi</taxon>
        <taxon>Dikarya</taxon>
        <taxon>Ascomycota</taxon>
        <taxon>Saccharomycotina</taxon>
        <taxon>Saccharomycetes</taxon>
        <taxon>Phaffomycetales</taxon>
        <taxon>Wickerhamomycetaceae</taxon>
        <taxon>Wickerhamomyces</taxon>
    </lineage>
</organism>
<dbReference type="GeneID" id="30203805"/>
<gene>
    <name evidence="2" type="ORF">WICANDRAFT_97105</name>
</gene>
<keyword evidence="3" id="KW-1185">Reference proteome</keyword>
<evidence type="ECO:0000313" key="3">
    <source>
        <dbReference type="Proteomes" id="UP000094112"/>
    </source>
</evidence>
<evidence type="ECO:0000313" key="2">
    <source>
        <dbReference type="EMBL" id="ODQ57699.1"/>
    </source>
</evidence>
<dbReference type="Proteomes" id="UP000094112">
    <property type="component" value="Unassembled WGS sequence"/>
</dbReference>
<name>A0A1E3NWY8_WICAA</name>
<dbReference type="PANTHER" id="PTHR47803">
    <property type="entry name" value="TRNA-SPECIFIC ADENOSINE DEAMINASE 1"/>
    <property type="match status" value="1"/>
</dbReference>
<dbReference type="GO" id="GO:0002100">
    <property type="term" value="P:tRNA wobble adenosine to inosine editing"/>
    <property type="evidence" value="ECO:0007669"/>
    <property type="project" value="InterPro"/>
</dbReference>
<sequence>MDDLGTIGDDIAKEVIKQFETNDLKGKPVIRSNGVKEWTVLAGVVALKNGKVINTISIATGVKALPDATIKSHSNGLLLHDCHAEILAFRAFNWFVIQECLKVSNLDRSDYFEFNDGHFNLKDGIEFGMYVSEPPCGDASLELLIDENDEEWRTHTELAGGVLRGRENYTLKGRVRTKPGRRDSPMTLSKSCSDKLAVKQFTSILNGVTSSFVHPKGCYLKYLVIPEDKVDMPAMERCFHDRFNPHPINHMYTLNRLKILTTKETHSFAKEQSNQPPSNTSLIYVPKYNFNESIVNSVKEGYYTKRKSVRKNGESELSRYKLFQESQSLSGGFKARSYFEWKLTNKEYRKAKEIAKEAIGAWCCTATDDFDILKNDA</sequence>
<dbReference type="GO" id="GO:0043829">
    <property type="term" value="F:tRNA-specific adenosine-37 deaminase activity"/>
    <property type="evidence" value="ECO:0007669"/>
    <property type="project" value="TreeGrafter"/>
</dbReference>
<accession>A0A1E3NWY8</accession>
<dbReference type="Pfam" id="PF02137">
    <property type="entry name" value="A_deamin"/>
    <property type="match status" value="1"/>
</dbReference>
<dbReference type="InterPro" id="IPR042935">
    <property type="entry name" value="Tad1"/>
</dbReference>
<dbReference type="STRING" id="683960.A0A1E3NWY8"/>
<proteinExistence type="predicted"/>
<protein>
    <recommendedName>
        <fullName evidence="1">A to I editase domain-containing protein</fullName>
    </recommendedName>
</protein>
<dbReference type="OrthoDB" id="10268011at2759"/>
<dbReference type="PROSITE" id="PS50141">
    <property type="entry name" value="A_DEAMIN_EDITASE"/>
    <property type="match status" value="1"/>
</dbReference>
<dbReference type="InterPro" id="IPR002466">
    <property type="entry name" value="A_deamin"/>
</dbReference>
<dbReference type="GO" id="GO:0003723">
    <property type="term" value="F:RNA binding"/>
    <property type="evidence" value="ECO:0007669"/>
    <property type="project" value="InterPro"/>
</dbReference>
<dbReference type="RefSeq" id="XP_019036906.1">
    <property type="nucleotide sequence ID" value="XM_019186559.1"/>
</dbReference>
<evidence type="ECO:0000259" key="1">
    <source>
        <dbReference type="PROSITE" id="PS50141"/>
    </source>
</evidence>
<feature type="domain" description="A to I editase" evidence="1">
    <location>
        <begin position="57"/>
        <end position="357"/>
    </location>
</feature>
<dbReference type="EMBL" id="KV454213">
    <property type="protein sequence ID" value="ODQ57699.1"/>
    <property type="molecule type" value="Genomic_DNA"/>
</dbReference>
<dbReference type="SMART" id="SM00552">
    <property type="entry name" value="ADEAMc"/>
    <property type="match status" value="1"/>
</dbReference>
<dbReference type="AlphaFoldDB" id="A0A1E3NWY8"/>
<dbReference type="PANTHER" id="PTHR47803:SF1">
    <property type="entry name" value="TRNA-SPECIFIC ADENOSINE DEAMINASE 1"/>
    <property type="match status" value="1"/>
</dbReference>
<reference evidence="2 3" key="1">
    <citation type="journal article" date="2016" name="Proc. Natl. Acad. Sci. U.S.A.">
        <title>Comparative genomics of biotechnologically important yeasts.</title>
        <authorList>
            <person name="Riley R."/>
            <person name="Haridas S."/>
            <person name="Wolfe K.H."/>
            <person name="Lopes M.R."/>
            <person name="Hittinger C.T."/>
            <person name="Goeker M."/>
            <person name="Salamov A.A."/>
            <person name="Wisecaver J.H."/>
            <person name="Long T.M."/>
            <person name="Calvey C.H."/>
            <person name="Aerts A.L."/>
            <person name="Barry K.W."/>
            <person name="Choi C."/>
            <person name="Clum A."/>
            <person name="Coughlan A.Y."/>
            <person name="Deshpande S."/>
            <person name="Douglass A.P."/>
            <person name="Hanson S.J."/>
            <person name="Klenk H.-P."/>
            <person name="LaButti K.M."/>
            <person name="Lapidus A."/>
            <person name="Lindquist E.A."/>
            <person name="Lipzen A.M."/>
            <person name="Meier-Kolthoff J.P."/>
            <person name="Ohm R.A."/>
            <person name="Otillar R.P."/>
            <person name="Pangilinan J.L."/>
            <person name="Peng Y."/>
            <person name="Rokas A."/>
            <person name="Rosa C.A."/>
            <person name="Scheuner C."/>
            <person name="Sibirny A.A."/>
            <person name="Slot J.C."/>
            <person name="Stielow J.B."/>
            <person name="Sun H."/>
            <person name="Kurtzman C.P."/>
            <person name="Blackwell M."/>
            <person name="Grigoriev I.V."/>
            <person name="Jeffries T.W."/>
        </authorList>
    </citation>
    <scope>NUCLEOTIDE SEQUENCE [LARGE SCALE GENOMIC DNA]</scope>
    <source>
        <strain evidence="3">ATCC 58044 / CBS 1984 / NCYC 433 / NRRL Y-366-8</strain>
    </source>
</reference>